<feature type="domain" description="HTH marR-type" evidence="4">
    <location>
        <begin position="1"/>
        <end position="139"/>
    </location>
</feature>
<evidence type="ECO:0000256" key="3">
    <source>
        <dbReference type="ARBA" id="ARBA00023163"/>
    </source>
</evidence>
<dbReference type="eggNOG" id="COG1846">
    <property type="taxonomic scope" value="Bacteria"/>
</dbReference>
<dbReference type="AlphaFoldDB" id="A0A0H3J7L2"/>
<dbReference type="InterPro" id="IPR011991">
    <property type="entry name" value="ArsR-like_HTH"/>
</dbReference>
<dbReference type="Pfam" id="PF01047">
    <property type="entry name" value="MarR"/>
    <property type="match status" value="1"/>
</dbReference>
<evidence type="ECO:0000313" key="7">
    <source>
        <dbReference type="Proteomes" id="UP000028042"/>
    </source>
</evidence>
<dbReference type="PATRIC" id="fig|1262449.3.peg.3692"/>
<name>A0A0H3J7L2_CLOPA</name>
<evidence type="ECO:0000313" key="6">
    <source>
        <dbReference type="EMBL" id="KRU14081.1"/>
    </source>
</evidence>
<accession>A0A0H3J7L2</accession>
<dbReference type="Proteomes" id="UP000030905">
    <property type="component" value="Chromosome"/>
</dbReference>
<keyword evidence="3" id="KW-0804">Transcription</keyword>
<evidence type="ECO:0000259" key="4">
    <source>
        <dbReference type="PROSITE" id="PS50995"/>
    </source>
</evidence>
<dbReference type="InterPro" id="IPR036390">
    <property type="entry name" value="WH_DNA-bd_sf"/>
</dbReference>
<dbReference type="PANTHER" id="PTHR42756">
    <property type="entry name" value="TRANSCRIPTIONAL REGULATOR, MARR"/>
    <property type="match status" value="1"/>
</dbReference>
<organism evidence="5 8">
    <name type="scientific">Clostridium pasteurianum DSM 525 = ATCC 6013</name>
    <dbReference type="NCBI Taxonomy" id="1262449"/>
    <lineage>
        <taxon>Bacteria</taxon>
        <taxon>Bacillati</taxon>
        <taxon>Bacillota</taxon>
        <taxon>Clostridia</taxon>
        <taxon>Eubacteriales</taxon>
        <taxon>Clostridiaceae</taxon>
        <taxon>Clostridium</taxon>
    </lineage>
</organism>
<dbReference type="CDD" id="cd00090">
    <property type="entry name" value="HTH_ARSR"/>
    <property type="match status" value="1"/>
</dbReference>
<keyword evidence="8" id="KW-1185">Reference proteome</keyword>
<evidence type="ECO:0000313" key="8">
    <source>
        <dbReference type="Proteomes" id="UP000030905"/>
    </source>
</evidence>
<gene>
    <name evidence="5" type="ORF">CLPA_c38680</name>
    <name evidence="6" type="ORF">CP6013_03337</name>
</gene>
<dbReference type="GeneID" id="93075951"/>
<proteinExistence type="predicted"/>
<dbReference type="SMART" id="SM00347">
    <property type="entry name" value="HTH_MARR"/>
    <property type="match status" value="1"/>
</dbReference>
<evidence type="ECO:0000313" key="5">
    <source>
        <dbReference type="EMBL" id="AJA53894.1"/>
    </source>
</evidence>
<keyword evidence="1" id="KW-0805">Transcription regulation</keyword>
<evidence type="ECO:0000256" key="2">
    <source>
        <dbReference type="ARBA" id="ARBA00023125"/>
    </source>
</evidence>
<protein>
    <submittedName>
        <fullName evidence="6">Transcriptional regulator, MarR family</fullName>
    </submittedName>
    <submittedName>
        <fullName evidence="5">Transcriptional regulator, MarR/EmrR family protein</fullName>
    </submittedName>
</protein>
<dbReference type="PROSITE" id="PS50995">
    <property type="entry name" value="HTH_MARR_2"/>
    <property type="match status" value="1"/>
</dbReference>
<evidence type="ECO:0000256" key="1">
    <source>
        <dbReference type="ARBA" id="ARBA00023015"/>
    </source>
</evidence>
<dbReference type="InterPro" id="IPR036388">
    <property type="entry name" value="WH-like_DNA-bd_sf"/>
</dbReference>
<dbReference type="GO" id="GO:0003700">
    <property type="term" value="F:DNA-binding transcription factor activity"/>
    <property type="evidence" value="ECO:0007669"/>
    <property type="project" value="InterPro"/>
</dbReference>
<dbReference type="PANTHER" id="PTHR42756:SF1">
    <property type="entry name" value="TRANSCRIPTIONAL REPRESSOR OF EMRAB OPERON"/>
    <property type="match status" value="1"/>
</dbReference>
<dbReference type="InterPro" id="IPR000835">
    <property type="entry name" value="HTH_MarR-typ"/>
</dbReference>
<sequence>MLKDNFAFIANYLWRESIKNLNTHLSENELKNFSNNDYYYLTTIYYLKKPNFSEIAEALGLTKPAISIIIKKLTKMDLIEKKQSDEDRRIYYVNLTEKGKKIVEGDEELYSKFDLLIKSLLKDDNQYGIVDDLLGKIVFKLEENRTLD</sequence>
<keyword evidence="2" id="KW-0238">DNA-binding</keyword>
<dbReference type="Proteomes" id="UP000028042">
    <property type="component" value="Unassembled WGS sequence"/>
</dbReference>
<reference evidence="6 7" key="3">
    <citation type="journal article" name="Genome Announc.">
        <title>Improved Draft Genome Sequence of Clostridium pasteurianum Strain ATCC 6013 (DSM 525) Using a Hybrid Next-Generation Sequencing Approach.</title>
        <authorList>
            <person name="Pyne M.E."/>
            <person name="Utturkar S."/>
            <person name="Brown S.D."/>
            <person name="Moo-Young M."/>
            <person name="Chung D.A."/>
            <person name="Chou C.P."/>
        </authorList>
    </citation>
    <scope>NUCLEOTIDE SEQUENCE [LARGE SCALE GENOMIC DNA]</scope>
    <source>
        <strain evidence="6 7">ATCC 6013</strain>
    </source>
</reference>
<dbReference type="GO" id="GO:0003677">
    <property type="term" value="F:DNA binding"/>
    <property type="evidence" value="ECO:0007669"/>
    <property type="project" value="UniProtKB-KW"/>
</dbReference>
<dbReference type="SUPFAM" id="SSF46785">
    <property type="entry name" value="Winged helix' DNA-binding domain"/>
    <property type="match status" value="1"/>
</dbReference>
<dbReference type="EMBL" id="CP009268">
    <property type="protein sequence ID" value="AJA53894.1"/>
    <property type="molecule type" value="Genomic_DNA"/>
</dbReference>
<dbReference type="RefSeq" id="WP_003447788.1">
    <property type="nucleotide sequence ID" value="NZ_ANZB01000016.1"/>
</dbReference>
<dbReference type="KEGG" id="cpat:CLPA_c38680"/>
<reference evidence="5 8" key="1">
    <citation type="journal article" date="2015" name="Genome Announc.">
        <title>Complete Genome Sequence of the Nitrogen-Fixing and Solvent-Producing Clostridium pasteurianum DSM 525.</title>
        <authorList>
            <person name="Poehlein A."/>
            <person name="Grosse-Honebrink A."/>
            <person name="Zhang Y."/>
            <person name="Minton N.P."/>
            <person name="Daniel R."/>
        </authorList>
    </citation>
    <scope>NUCLEOTIDE SEQUENCE [LARGE SCALE GENOMIC DNA]</scope>
    <source>
        <strain evidence="5">DSM 525</strain>
        <strain evidence="8">DSM 525 / ATCC 6013</strain>
    </source>
</reference>
<dbReference type="Gene3D" id="1.10.10.10">
    <property type="entry name" value="Winged helix-like DNA-binding domain superfamily/Winged helix DNA-binding domain"/>
    <property type="match status" value="1"/>
</dbReference>
<dbReference type="KEGG" id="cpae:CPAST_c38680"/>
<reference evidence="6" key="2">
    <citation type="submission" date="2015-10" db="EMBL/GenBank/DDBJ databases">
        <title>Improved Draft Genome Sequence of Clostridium pasteurianum Strain ATCC 6013 (DSM 525) Using a Hybrid Next-Generation Sequencing Approach.</title>
        <authorList>
            <person name="Pyne M.E."/>
            <person name="Utturkar S.M."/>
            <person name="Brown S.D."/>
            <person name="Moo-Young M."/>
            <person name="Chung D.A."/>
            <person name="Chou P.C."/>
        </authorList>
    </citation>
    <scope>NUCLEOTIDE SEQUENCE</scope>
    <source>
        <strain evidence="6">ATCC 6013</strain>
    </source>
</reference>
<dbReference type="EMBL" id="JPGY02000001">
    <property type="protein sequence ID" value="KRU14081.1"/>
    <property type="molecule type" value="Genomic_DNA"/>
</dbReference>